<dbReference type="GO" id="GO:0016887">
    <property type="term" value="F:ATP hydrolysis activity"/>
    <property type="evidence" value="ECO:0007669"/>
    <property type="project" value="InterPro"/>
</dbReference>
<keyword evidence="3" id="KW-0067">ATP-binding</keyword>
<comment type="similarity">
    <text evidence="1">Belongs to the ABC transporter superfamily. Ycf16 family.</text>
</comment>
<evidence type="ECO:0000256" key="1">
    <source>
        <dbReference type="ARBA" id="ARBA00006216"/>
    </source>
</evidence>
<dbReference type="Pfam" id="PF00005">
    <property type="entry name" value="ABC_tran"/>
    <property type="match status" value="1"/>
</dbReference>
<reference evidence="5 6" key="1">
    <citation type="submission" date="2018-08" db="EMBL/GenBank/DDBJ databases">
        <title>A genome reference for cultivated species of the human gut microbiota.</title>
        <authorList>
            <person name="Zou Y."/>
            <person name="Xue W."/>
            <person name="Luo G."/>
        </authorList>
    </citation>
    <scope>NUCLEOTIDE SEQUENCE [LARGE SCALE GENOMIC DNA]</scope>
    <source>
        <strain evidence="5 6">AF10-31</strain>
    </source>
</reference>
<dbReference type="NCBIfam" id="TIGR01978">
    <property type="entry name" value="sufC"/>
    <property type="match status" value="1"/>
</dbReference>
<dbReference type="AlphaFoldDB" id="A0A413CXZ8"/>
<accession>A0A413CXZ8</accession>
<evidence type="ECO:0000259" key="4">
    <source>
        <dbReference type="PROSITE" id="PS50893"/>
    </source>
</evidence>
<dbReference type="SMART" id="SM00382">
    <property type="entry name" value="AAA"/>
    <property type="match status" value="1"/>
</dbReference>
<dbReference type="Proteomes" id="UP000284651">
    <property type="component" value="Unassembled WGS sequence"/>
</dbReference>
<dbReference type="EMBL" id="QSAT01000004">
    <property type="protein sequence ID" value="RGW76360.1"/>
    <property type="molecule type" value="Genomic_DNA"/>
</dbReference>
<comment type="caution">
    <text evidence="5">The sequence shown here is derived from an EMBL/GenBank/DDBJ whole genome shotgun (WGS) entry which is preliminary data.</text>
</comment>
<gene>
    <name evidence="5" type="primary">sufC</name>
    <name evidence="5" type="ORF">DWV56_02065</name>
</gene>
<dbReference type="RefSeq" id="WP_118356722.1">
    <property type="nucleotide sequence ID" value="NZ_JAJFOZ010000103.1"/>
</dbReference>
<protein>
    <submittedName>
        <fullName evidence="5">Fe-S cluster assembly ATPase SufC</fullName>
    </submittedName>
</protein>
<sequence>MADLVIKDLHVSVENKEILKGLSLTVKSGERHALMGPNGNGKSTLLAAIMGNPKYTVTSGSITLDGKDVLQMSVDERSKAGLFLGMQYPSVVSGVTNSDFLRSAMNARLEKPISLFKFIKEMDKAIEQLEMKKDLAHRFLNDGFSGGEKKRNEIVQMMMLKPSIAMLDEIDSGLDVDALRIVSDAINQCQKQTDLGLLIVSHYARFYEYLQPTHAHVLMDGQIVVSGDASLVEKVDQEGYEWIEKEYHVTANKEEDKKPISLGSCGAKKYA</sequence>
<dbReference type="PANTHER" id="PTHR43204:SF1">
    <property type="entry name" value="ABC TRANSPORTER I FAMILY MEMBER 6, CHLOROPLASTIC"/>
    <property type="match status" value="1"/>
</dbReference>
<dbReference type="GO" id="GO:0005524">
    <property type="term" value="F:ATP binding"/>
    <property type="evidence" value="ECO:0007669"/>
    <property type="project" value="UniProtKB-KW"/>
</dbReference>
<evidence type="ECO:0000313" key="6">
    <source>
        <dbReference type="Proteomes" id="UP000284651"/>
    </source>
</evidence>
<dbReference type="PANTHER" id="PTHR43204">
    <property type="entry name" value="ABC TRANSPORTER I FAMILY MEMBER 6, CHLOROPLASTIC"/>
    <property type="match status" value="1"/>
</dbReference>
<dbReference type="Gene3D" id="3.40.50.300">
    <property type="entry name" value="P-loop containing nucleotide triphosphate hydrolases"/>
    <property type="match status" value="1"/>
</dbReference>
<dbReference type="InterPro" id="IPR003439">
    <property type="entry name" value="ABC_transporter-like_ATP-bd"/>
</dbReference>
<dbReference type="InterPro" id="IPR010230">
    <property type="entry name" value="FeS-cluster_ATPase_SufC"/>
</dbReference>
<dbReference type="InterPro" id="IPR003593">
    <property type="entry name" value="AAA+_ATPase"/>
</dbReference>
<keyword evidence="2" id="KW-0547">Nucleotide-binding</keyword>
<dbReference type="CDD" id="cd03217">
    <property type="entry name" value="ABC_FeS_Assembly"/>
    <property type="match status" value="1"/>
</dbReference>
<dbReference type="PROSITE" id="PS00211">
    <property type="entry name" value="ABC_TRANSPORTER_1"/>
    <property type="match status" value="1"/>
</dbReference>
<dbReference type="InterPro" id="IPR027417">
    <property type="entry name" value="P-loop_NTPase"/>
</dbReference>
<name>A0A413CXZ8_9FIRM</name>
<evidence type="ECO:0000256" key="2">
    <source>
        <dbReference type="ARBA" id="ARBA00022741"/>
    </source>
</evidence>
<feature type="domain" description="ABC transporter" evidence="4">
    <location>
        <begin position="4"/>
        <end position="245"/>
    </location>
</feature>
<organism evidence="5 6">
    <name type="scientific">Holdemanella biformis</name>
    <dbReference type="NCBI Taxonomy" id="1735"/>
    <lineage>
        <taxon>Bacteria</taxon>
        <taxon>Bacillati</taxon>
        <taxon>Bacillota</taxon>
        <taxon>Erysipelotrichia</taxon>
        <taxon>Erysipelotrichales</taxon>
        <taxon>Erysipelotrichaceae</taxon>
        <taxon>Holdemanella</taxon>
    </lineage>
</organism>
<evidence type="ECO:0000313" key="5">
    <source>
        <dbReference type="EMBL" id="RGW76360.1"/>
    </source>
</evidence>
<evidence type="ECO:0000256" key="3">
    <source>
        <dbReference type="ARBA" id="ARBA00022840"/>
    </source>
</evidence>
<dbReference type="SUPFAM" id="SSF52540">
    <property type="entry name" value="P-loop containing nucleoside triphosphate hydrolases"/>
    <property type="match status" value="1"/>
</dbReference>
<dbReference type="PROSITE" id="PS50893">
    <property type="entry name" value="ABC_TRANSPORTER_2"/>
    <property type="match status" value="1"/>
</dbReference>
<dbReference type="InterPro" id="IPR017871">
    <property type="entry name" value="ABC_transporter-like_CS"/>
</dbReference>
<proteinExistence type="inferred from homology"/>